<evidence type="ECO:0000256" key="1">
    <source>
        <dbReference type="ARBA" id="ARBA00023002"/>
    </source>
</evidence>
<name>D6Z7B0_SEGRD</name>
<keyword evidence="1" id="KW-0560">Oxidoreductase</keyword>
<reference evidence="7 8" key="1">
    <citation type="journal article" date="2010" name="Stand. Genomic Sci.">
        <title>Complete genome sequence of Segniliparus rotundus type strain (CDC 1076).</title>
        <authorList>
            <person name="Sikorski J."/>
            <person name="Lapidus A."/>
            <person name="Copeland A."/>
            <person name="Misra M."/>
            <person name="Glavina Del Rio T."/>
            <person name="Nolan M."/>
            <person name="Lucas S."/>
            <person name="Chen F."/>
            <person name="Tice H."/>
            <person name="Cheng J.F."/>
            <person name="Jando M."/>
            <person name="Schneider S."/>
            <person name="Bruce D."/>
            <person name="Goodwin L."/>
            <person name="Pitluck S."/>
            <person name="Liolios K."/>
            <person name="Mikhailova N."/>
            <person name="Pati A."/>
            <person name="Ivanova N."/>
            <person name="Mavromatis K."/>
            <person name="Chen A."/>
            <person name="Palaniappan K."/>
            <person name="Chertkov O."/>
            <person name="Land M."/>
            <person name="Hauser L."/>
            <person name="Chang Y.J."/>
            <person name="Jeffries C.D."/>
            <person name="Brettin T."/>
            <person name="Detter J.C."/>
            <person name="Han C."/>
            <person name="Rohde M."/>
            <person name="Goker M."/>
            <person name="Bristow J."/>
            <person name="Eisen J.A."/>
            <person name="Markowitz V."/>
            <person name="Hugenholtz P."/>
            <person name="Kyrpides N.C."/>
            <person name="Klenk H.P."/>
        </authorList>
    </citation>
    <scope>NUCLEOTIDE SEQUENCE [LARGE SCALE GENOMIC DNA]</scope>
    <source>
        <strain evidence="8">ATCC BAA-972 / CDC 1076 / CIP 108378 / DSM 44985 / JCM 13578</strain>
    </source>
</reference>
<dbReference type="Gene3D" id="3.90.1580.10">
    <property type="entry name" value="paralog of FGE (formylglycine-generating enzyme)"/>
    <property type="match status" value="2"/>
</dbReference>
<dbReference type="EMBL" id="CP001958">
    <property type="protein sequence ID" value="ADG97840.1"/>
    <property type="molecule type" value="Genomic_DNA"/>
</dbReference>
<dbReference type="InterPro" id="IPR017806">
    <property type="entry name" value="EgtB"/>
</dbReference>
<dbReference type="AlphaFoldDB" id="D6Z7B0"/>
<dbReference type="InterPro" id="IPR051043">
    <property type="entry name" value="Sulfatase_Mod_Factor_Kinase"/>
</dbReference>
<proteinExistence type="predicted"/>
<dbReference type="SUPFAM" id="SSF56436">
    <property type="entry name" value="C-type lectin-like"/>
    <property type="match status" value="1"/>
</dbReference>
<protein>
    <recommendedName>
        <fullName evidence="9">Ergothioneine biosynthesis protein EgtB</fullName>
    </recommendedName>
</protein>
<evidence type="ECO:0000256" key="2">
    <source>
        <dbReference type="ARBA" id="ARBA00023004"/>
    </source>
</evidence>
<dbReference type="PANTHER" id="PTHR23150:SF36">
    <property type="entry name" value="HERCYNINE OXYGENASE"/>
    <property type="match status" value="1"/>
</dbReference>
<evidence type="ECO:0008006" key="9">
    <source>
        <dbReference type="Google" id="ProtNLM"/>
    </source>
</evidence>
<dbReference type="NCBIfam" id="TIGR03440">
    <property type="entry name" value="egtB_TIGR03440"/>
    <property type="match status" value="1"/>
</dbReference>
<dbReference type="Pfam" id="PF03781">
    <property type="entry name" value="FGE-sulfatase"/>
    <property type="match status" value="1"/>
</dbReference>
<accession>D6Z7B0</accession>
<dbReference type="OrthoDB" id="9768004at2"/>
<feature type="region of interest" description="Disordered" evidence="4">
    <location>
        <begin position="356"/>
        <end position="385"/>
    </location>
</feature>
<dbReference type="KEGG" id="srt:Srot_1376"/>
<dbReference type="InterPro" id="IPR024775">
    <property type="entry name" value="DinB-like"/>
</dbReference>
<dbReference type="eggNOG" id="COG1262">
    <property type="taxonomic scope" value="Bacteria"/>
</dbReference>
<feature type="domain" description="DinB-like" evidence="6">
    <location>
        <begin position="30"/>
        <end position="158"/>
    </location>
</feature>
<evidence type="ECO:0000259" key="6">
    <source>
        <dbReference type="Pfam" id="PF12867"/>
    </source>
</evidence>
<keyword evidence="8" id="KW-1185">Reference proteome</keyword>
<dbReference type="STRING" id="640132.Srot_1376"/>
<evidence type="ECO:0000313" key="8">
    <source>
        <dbReference type="Proteomes" id="UP000002247"/>
    </source>
</evidence>
<comment type="pathway">
    <text evidence="3">Amino-acid biosynthesis; ergothioneine biosynthesis.</text>
</comment>
<evidence type="ECO:0000256" key="3">
    <source>
        <dbReference type="ARBA" id="ARBA00037882"/>
    </source>
</evidence>
<feature type="domain" description="Sulfatase-modifying factor enzyme-like" evidence="5">
    <location>
        <begin position="226"/>
        <end position="364"/>
    </location>
</feature>
<evidence type="ECO:0000259" key="5">
    <source>
        <dbReference type="Pfam" id="PF03781"/>
    </source>
</evidence>
<evidence type="ECO:0000313" key="7">
    <source>
        <dbReference type="EMBL" id="ADG97840.1"/>
    </source>
</evidence>
<dbReference type="Proteomes" id="UP000002247">
    <property type="component" value="Chromosome"/>
</dbReference>
<dbReference type="InterPro" id="IPR042095">
    <property type="entry name" value="SUMF_sf"/>
</dbReference>
<dbReference type="PANTHER" id="PTHR23150">
    <property type="entry name" value="SULFATASE MODIFYING FACTOR 1, 2"/>
    <property type="match status" value="1"/>
</dbReference>
<organism evidence="7 8">
    <name type="scientific">Segniliparus rotundus (strain ATCC BAA-972 / CDC 1076 / CIP 108378 / DSM 44985 / JCM 13578)</name>
    <dbReference type="NCBI Taxonomy" id="640132"/>
    <lineage>
        <taxon>Bacteria</taxon>
        <taxon>Bacillati</taxon>
        <taxon>Actinomycetota</taxon>
        <taxon>Actinomycetes</taxon>
        <taxon>Mycobacteriales</taxon>
        <taxon>Segniliparaceae</taxon>
        <taxon>Segniliparus</taxon>
    </lineage>
</organism>
<dbReference type="InterPro" id="IPR016187">
    <property type="entry name" value="CTDL_fold"/>
</dbReference>
<dbReference type="Pfam" id="PF12867">
    <property type="entry name" value="DinB_2"/>
    <property type="match status" value="1"/>
</dbReference>
<dbReference type="GO" id="GO:0052699">
    <property type="term" value="P:ergothioneine biosynthetic process"/>
    <property type="evidence" value="ECO:0007669"/>
    <property type="project" value="InterPro"/>
</dbReference>
<gene>
    <name evidence="7" type="ordered locus">Srot_1376</name>
</gene>
<dbReference type="HOGENOM" id="CLU_012431_9_0_11"/>
<dbReference type="RefSeq" id="WP_013138294.1">
    <property type="nucleotide sequence ID" value="NC_014168.1"/>
</dbReference>
<dbReference type="InterPro" id="IPR005532">
    <property type="entry name" value="SUMF_dom"/>
</dbReference>
<feature type="compositionally biased region" description="Basic and acidic residues" evidence="4">
    <location>
        <begin position="356"/>
        <end position="366"/>
    </location>
</feature>
<keyword evidence="2" id="KW-0408">Iron</keyword>
<sequence length="465" mass="52182">MSLTETAIARMHPIGPQAPPATAPLMDRFLHVRKSTEQLAEPLSAEDQTIQSMPDASPTKWHRAHTTWFFETFILGKLPGYRPYAKAFDFLFNSYYEAVGPRHPRQNRGLITRPGIGEVAAFRASVDESMCDLLRAGVDDETAALVELGLHHEQQHQELLLMDIKHALAANPLLPAYLDPMQGFGGVGAKDGSHHGAAVLHGNPHLKRVAQGKPQPMPVELWHEHEGGLVEIGHDGQGFHYDNEGPQHKVWLEPYRIAGSLVTNQEWLEFIADGGYRRAGLWLSDGWATVQRENWQAPLYWRPEPDGSWSQYSLYGVGPVRPQEPVCHVSYYEADAFARWAGKRLPTEFEWEHAARADKAEHDPRPRIALRPEPADSTSRGKPSAQWHGQVWQWTASPYIAYRGYAPSEGAIGEYNGKFMSNQMTLRGGACVTPVGHTRITYRNFFGPAARWPFTGLRLAQDWAP</sequence>
<evidence type="ECO:0000256" key="4">
    <source>
        <dbReference type="SAM" id="MobiDB-lite"/>
    </source>
</evidence>